<sequence length="386" mass="43637">MKLMRPAKRVKRAEDVGDDDTLSTPAERDGQGQLLQEMKEMLAHLMQSFSLAATDEVGNEKLLKLRSLAHIRAGYYTSDIAVRLYHQYIRPRQKTALETIARDGFESSEAFAAACVERLAIYLDHQSARSRHIRRVMLSDKSMQDKGILPDRLVVVIHQVAREVTNGGDVASRLKTRLQVLYHDECVLVINKPANFLSVDGTTPDEESVQGIVRQYYPDARMVHRLDFETSGLLAIALTKTASQALNRQFRERTVDKSYTARVYKSVEKDSGCIKLRMEPSTSERLVQNVVEEGGAETHTEWRVLERGQCDTLMELKPVTGKTHQLRVHMQWLGHPILGDSLYSPDIVQPLAPRLLLHATELSFTHPLTQVRVTIRSECPLTNASD</sequence>
<reference evidence="5" key="1">
    <citation type="submission" date="2019-03" db="EMBL/GenBank/DDBJ databases">
        <title>Long read genome sequence of the mycoparasitic Pythium oligandrum ATCC 38472 isolated from sugarbeet rhizosphere.</title>
        <authorList>
            <person name="Gaulin E."/>
        </authorList>
    </citation>
    <scope>NUCLEOTIDE SEQUENCE</scope>
    <source>
        <strain evidence="5">ATCC 38472_TT</strain>
    </source>
</reference>
<accession>A0A8K1CJP3</accession>
<dbReference type="GO" id="GO:0000455">
    <property type="term" value="P:enzyme-directed rRNA pseudouridine synthesis"/>
    <property type="evidence" value="ECO:0007669"/>
    <property type="project" value="TreeGrafter"/>
</dbReference>
<dbReference type="InterPro" id="IPR050188">
    <property type="entry name" value="RluA_PseudoU_synthase"/>
</dbReference>
<evidence type="ECO:0000256" key="2">
    <source>
        <dbReference type="ARBA" id="ARBA00023235"/>
    </source>
</evidence>
<dbReference type="PANTHER" id="PTHR21600">
    <property type="entry name" value="MITOCHONDRIAL RNA PSEUDOURIDINE SYNTHASE"/>
    <property type="match status" value="1"/>
</dbReference>
<evidence type="ECO:0000259" key="4">
    <source>
        <dbReference type="Pfam" id="PF00849"/>
    </source>
</evidence>
<evidence type="ECO:0000256" key="3">
    <source>
        <dbReference type="SAM" id="MobiDB-lite"/>
    </source>
</evidence>
<keyword evidence="6" id="KW-1185">Reference proteome</keyword>
<feature type="domain" description="Pseudouridine synthase RsuA/RluA-like" evidence="4">
    <location>
        <begin position="187"/>
        <end position="331"/>
    </location>
</feature>
<evidence type="ECO:0000313" key="6">
    <source>
        <dbReference type="Proteomes" id="UP000794436"/>
    </source>
</evidence>
<evidence type="ECO:0000256" key="1">
    <source>
        <dbReference type="ARBA" id="ARBA00022694"/>
    </source>
</evidence>
<dbReference type="PANTHER" id="PTHR21600:SF91">
    <property type="entry name" value="DUAL-SPECIFICITY RNA PSEUDOURIDINE SYNTHASE RLUA"/>
    <property type="match status" value="1"/>
</dbReference>
<protein>
    <recommendedName>
        <fullName evidence="4">Pseudouridine synthase RsuA/RluA-like domain-containing protein</fullName>
    </recommendedName>
</protein>
<dbReference type="OrthoDB" id="418349at2759"/>
<proteinExistence type="predicted"/>
<dbReference type="InterPro" id="IPR006145">
    <property type="entry name" value="PsdUridine_synth_RsuA/RluA"/>
</dbReference>
<dbReference type="SUPFAM" id="SSF55120">
    <property type="entry name" value="Pseudouridine synthase"/>
    <property type="match status" value="1"/>
</dbReference>
<comment type="caution">
    <text evidence="5">The sequence shown here is derived from an EMBL/GenBank/DDBJ whole genome shotgun (WGS) entry which is preliminary data.</text>
</comment>
<dbReference type="Gene3D" id="3.30.2350.10">
    <property type="entry name" value="Pseudouridine synthase"/>
    <property type="match status" value="1"/>
</dbReference>
<dbReference type="InterPro" id="IPR020103">
    <property type="entry name" value="PsdUridine_synth_cat_dom_sf"/>
</dbReference>
<evidence type="ECO:0000313" key="5">
    <source>
        <dbReference type="EMBL" id="TMW64173.1"/>
    </source>
</evidence>
<dbReference type="GO" id="GO:0009982">
    <property type="term" value="F:pseudouridine synthase activity"/>
    <property type="evidence" value="ECO:0007669"/>
    <property type="project" value="InterPro"/>
</dbReference>
<feature type="compositionally biased region" description="Basic residues" evidence="3">
    <location>
        <begin position="1"/>
        <end position="11"/>
    </location>
</feature>
<dbReference type="AlphaFoldDB" id="A0A8K1CJP3"/>
<name>A0A8K1CJP3_PYTOL</name>
<feature type="region of interest" description="Disordered" evidence="3">
    <location>
        <begin position="1"/>
        <end position="29"/>
    </location>
</feature>
<dbReference type="GO" id="GO:0003723">
    <property type="term" value="F:RNA binding"/>
    <property type="evidence" value="ECO:0007669"/>
    <property type="project" value="InterPro"/>
</dbReference>
<organism evidence="5 6">
    <name type="scientific">Pythium oligandrum</name>
    <name type="common">Mycoparasitic fungus</name>
    <dbReference type="NCBI Taxonomy" id="41045"/>
    <lineage>
        <taxon>Eukaryota</taxon>
        <taxon>Sar</taxon>
        <taxon>Stramenopiles</taxon>
        <taxon>Oomycota</taxon>
        <taxon>Peronosporomycetes</taxon>
        <taxon>Pythiales</taxon>
        <taxon>Pythiaceae</taxon>
        <taxon>Pythium</taxon>
    </lineage>
</organism>
<dbReference type="Pfam" id="PF00849">
    <property type="entry name" value="PseudoU_synth_2"/>
    <property type="match status" value="1"/>
</dbReference>
<gene>
    <name evidence="5" type="ORF">Poli38472_014290</name>
</gene>
<dbReference type="Proteomes" id="UP000794436">
    <property type="component" value="Unassembled WGS sequence"/>
</dbReference>
<dbReference type="EMBL" id="SPLM01000041">
    <property type="protein sequence ID" value="TMW64173.1"/>
    <property type="molecule type" value="Genomic_DNA"/>
</dbReference>
<dbReference type="CDD" id="cd02869">
    <property type="entry name" value="PseudoU_synth_RluA_like"/>
    <property type="match status" value="1"/>
</dbReference>
<keyword evidence="1" id="KW-0819">tRNA processing</keyword>
<dbReference type="GO" id="GO:0008033">
    <property type="term" value="P:tRNA processing"/>
    <property type="evidence" value="ECO:0007669"/>
    <property type="project" value="UniProtKB-KW"/>
</dbReference>
<keyword evidence="2" id="KW-0413">Isomerase</keyword>